<feature type="region of interest" description="Disordered" evidence="6">
    <location>
        <begin position="334"/>
        <end position="369"/>
    </location>
</feature>
<dbReference type="STRING" id="710696.Intca_3037"/>
<evidence type="ECO:0000313" key="9">
    <source>
        <dbReference type="Proteomes" id="UP000008914"/>
    </source>
</evidence>
<feature type="transmembrane region" description="Helical" evidence="7">
    <location>
        <begin position="96"/>
        <end position="113"/>
    </location>
</feature>
<feature type="transmembrane region" description="Helical" evidence="7">
    <location>
        <begin position="70"/>
        <end position="90"/>
    </location>
</feature>
<feature type="transmembrane region" description="Helical" evidence="7">
    <location>
        <begin position="291"/>
        <end position="314"/>
    </location>
</feature>
<dbReference type="OrthoDB" id="9814461at2"/>
<evidence type="ECO:0000256" key="3">
    <source>
        <dbReference type="ARBA" id="ARBA00022692"/>
    </source>
</evidence>
<dbReference type="AlphaFoldDB" id="E6SBY6"/>
<dbReference type="RefSeq" id="WP_013493838.1">
    <property type="nucleotide sequence ID" value="NC_014830.1"/>
</dbReference>
<evidence type="ECO:0000313" key="8">
    <source>
        <dbReference type="EMBL" id="ADU49526.1"/>
    </source>
</evidence>
<name>E6SBY6_INTC7</name>
<dbReference type="CDD" id="cd06581">
    <property type="entry name" value="TM_PBP1_LivM_like"/>
    <property type="match status" value="1"/>
</dbReference>
<feature type="transmembrane region" description="Helical" evidence="7">
    <location>
        <begin position="43"/>
        <end position="63"/>
    </location>
</feature>
<dbReference type="EMBL" id="CP002343">
    <property type="protein sequence ID" value="ADU49526.1"/>
    <property type="molecule type" value="Genomic_DNA"/>
</dbReference>
<dbReference type="PANTHER" id="PTHR30482">
    <property type="entry name" value="HIGH-AFFINITY BRANCHED-CHAIN AMINO ACID TRANSPORT SYSTEM PERMEASE"/>
    <property type="match status" value="1"/>
</dbReference>
<proteinExistence type="predicted"/>
<evidence type="ECO:0000256" key="7">
    <source>
        <dbReference type="SAM" id="Phobius"/>
    </source>
</evidence>
<dbReference type="Pfam" id="PF02653">
    <property type="entry name" value="BPD_transp_2"/>
    <property type="match status" value="1"/>
</dbReference>
<dbReference type="eggNOG" id="COG4177">
    <property type="taxonomic scope" value="Bacteria"/>
</dbReference>
<sequence length="369" mass="39255">MTAATPRRVRPVPWLSRRAVVGFVIALVVLYLAPLVIPISAYLHNVIGLTFMFMAAGLAWNWLGGYVGQISFGHAAMFGTGGFVAVRLGITFGLPFWLTWLVGGMVGGLYALLWGHPTLRLRGPYFSIATIGVGEATRLIATYWTSFTGGSSGLSLPIGSGPTKYQLYWYGLYLLAGVVVLSYWLRKSRIGLGLLAIKEDVEAAGDVGVNPTFYQDFVLFLSGTVIGVCGGFYASYQSFIDPLDMFSFDRSISFVLIGVIGGIGTILGPALGAIVFVVIQEFLLASYPQLYLGLYGLLLIIVILFEPLGLSGLIMRIARRLGWRPPAGVAAGGIRSSASADDAGALPAPTETTAIPAASGGHSDEGERE</sequence>
<dbReference type="InterPro" id="IPR043428">
    <property type="entry name" value="LivM-like"/>
</dbReference>
<feature type="transmembrane region" description="Helical" evidence="7">
    <location>
        <begin position="125"/>
        <end position="147"/>
    </location>
</feature>
<feature type="transmembrane region" description="Helical" evidence="7">
    <location>
        <begin position="20"/>
        <end position="37"/>
    </location>
</feature>
<organism evidence="8 9">
    <name type="scientific">Intrasporangium calvum (strain ATCC 23552 / DSM 43043 / JCM 3097 / NBRC 12989 / NCIMB 10167 / NRRL B-3866 / 7 KIP)</name>
    <dbReference type="NCBI Taxonomy" id="710696"/>
    <lineage>
        <taxon>Bacteria</taxon>
        <taxon>Bacillati</taxon>
        <taxon>Actinomycetota</taxon>
        <taxon>Actinomycetes</taxon>
        <taxon>Micrococcales</taxon>
        <taxon>Intrasporangiaceae</taxon>
        <taxon>Intrasporangium</taxon>
    </lineage>
</organism>
<feature type="compositionally biased region" description="Low complexity" evidence="6">
    <location>
        <begin position="345"/>
        <end position="358"/>
    </location>
</feature>
<keyword evidence="2" id="KW-1003">Cell membrane</keyword>
<comment type="subcellular location">
    <subcellularLocation>
        <location evidence="1">Cell membrane</location>
        <topology evidence="1">Multi-pass membrane protein</topology>
    </subcellularLocation>
</comment>
<keyword evidence="5 7" id="KW-0472">Membrane</keyword>
<dbReference type="Proteomes" id="UP000008914">
    <property type="component" value="Chromosome"/>
</dbReference>
<dbReference type="InterPro" id="IPR001851">
    <property type="entry name" value="ABC_transp_permease"/>
</dbReference>
<dbReference type="HOGENOM" id="CLU_031365_2_0_11"/>
<gene>
    <name evidence="8" type="ordered locus">Intca_3037</name>
</gene>
<accession>E6SBY6</accession>
<feature type="transmembrane region" description="Helical" evidence="7">
    <location>
        <begin position="167"/>
        <end position="185"/>
    </location>
</feature>
<evidence type="ECO:0000256" key="4">
    <source>
        <dbReference type="ARBA" id="ARBA00022989"/>
    </source>
</evidence>
<evidence type="ECO:0000256" key="2">
    <source>
        <dbReference type="ARBA" id="ARBA00022475"/>
    </source>
</evidence>
<reference evidence="8 9" key="1">
    <citation type="journal article" date="2010" name="Stand. Genomic Sci.">
        <title>Complete genome sequence of Intrasporangium calvum type strain (7 KIP).</title>
        <authorList>
            <person name="Del Rio T.G."/>
            <person name="Chertkov O."/>
            <person name="Yasawong M."/>
            <person name="Lucas S."/>
            <person name="Deshpande S."/>
            <person name="Cheng J.F."/>
            <person name="Detter C."/>
            <person name="Tapia R."/>
            <person name="Han C."/>
            <person name="Goodwin L."/>
            <person name="Pitluck S."/>
            <person name="Liolios K."/>
            <person name="Ivanova N."/>
            <person name="Mavromatis K."/>
            <person name="Pati A."/>
            <person name="Chen A."/>
            <person name="Palaniappan K."/>
            <person name="Land M."/>
            <person name="Hauser L."/>
            <person name="Chang Y.J."/>
            <person name="Jeffries C.D."/>
            <person name="Rohde M."/>
            <person name="Pukall R."/>
            <person name="Sikorski J."/>
            <person name="Goker M."/>
            <person name="Woyke T."/>
            <person name="Bristow J."/>
            <person name="Eisen J.A."/>
            <person name="Markowitz V."/>
            <person name="Hugenholtz P."/>
            <person name="Kyrpides N.C."/>
            <person name="Klenk H.P."/>
            <person name="Lapidus A."/>
        </authorList>
    </citation>
    <scope>NUCLEOTIDE SEQUENCE [LARGE SCALE GENOMIC DNA]</scope>
    <source>
        <strain evidence="9">ATCC 23552 / DSM 43043 / JCM 3097 / NBRC 12989 / 7 KIP</strain>
    </source>
</reference>
<protein>
    <submittedName>
        <fullName evidence="8">Inner-membrane translocator</fullName>
    </submittedName>
</protein>
<dbReference type="PANTHER" id="PTHR30482:SF10">
    <property type="entry name" value="HIGH-AFFINITY BRANCHED-CHAIN AMINO ACID TRANSPORT PROTEIN BRAE"/>
    <property type="match status" value="1"/>
</dbReference>
<keyword evidence="9" id="KW-1185">Reference proteome</keyword>
<evidence type="ECO:0000256" key="5">
    <source>
        <dbReference type="ARBA" id="ARBA00023136"/>
    </source>
</evidence>
<dbReference type="GO" id="GO:0015658">
    <property type="term" value="F:branched-chain amino acid transmembrane transporter activity"/>
    <property type="evidence" value="ECO:0007669"/>
    <property type="project" value="InterPro"/>
</dbReference>
<dbReference type="GO" id="GO:0005886">
    <property type="term" value="C:plasma membrane"/>
    <property type="evidence" value="ECO:0007669"/>
    <property type="project" value="UniProtKB-SubCell"/>
</dbReference>
<feature type="transmembrane region" description="Helical" evidence="7">
    <location>
        <begin position="254"/>
        <end position="279"/>
    </location>
</feature>
<dbReference type="KEGG" id="ica:Intca_3037"/>
<evidence type="ECO:0000256" key="1">
    <source>
        <dbReference type="ARBA" id="ARBA00004651"/>
    </source>
</evidence>
<keyword evidence="4 7" id="KW-1133">Transmembrane helix</keyword>
<evidence type="ECO:0000256" key="6">
    <source>
        <dbReference type="SAM" id="MobiDB-lite"/>
    </source>
</evidence>
<keyword evidence="3 7" id="KW-0812">Transmembrane</keyword>